<organism evidence="2 3">
    <name type="scientific">Vibrio quintilis</name>
    <dbReference type="NCBI Taxonomy" id="1117707"/>
    <lineage>
        <taxon>Bacteria</taxon>
        <taxon>Pseudomonadati</taxon>
        <taxon>Pseudomonadota</taxon>
        <taxon>Gammaproteobacteria</taxon>
        <taxon>Vibrionales</taxon>
        <taxon>Vibrionaceae</taxon>
        <taxon>Vibrio</taxon>
    </lineage>
</organism>
<gene>
    <name evidence="2" type="ORF">VQ7734_00141</name>
</gene>
<evidence type="ECO:0000259" key="1">
    <source>
        <dbReference type="Pfam" id="PF15962"/>
    </source>
</evidence>
<dbReference type="EMBL" id="FRFG01000003">
    <property type="protein sequence ID" value="SHO54427.1"/>
    <property type="molecule type" value="Genomic_DNA"/>
</dbReference>
<evidence type="ECO:0000313" key="2">
    <source>
        <dbReference type="EMBL" id="SHO54427.1"/>
    </source>
</evidence>
<dbReference type="Proteomes" id="UP000184600">
    <property type="component" value="Unassembled WGS sequence"/>
</dbReference>
<keyword evidence="3" id="KW-1185">Reference proteome</keyword>
<feature type="domain" description="DUF4765" evidence="1">
    <location>
        <begin position="86"/>
        <end position="207"/>
    </location>
</feature>
<name>A0A1M7YP80_9VIBR</name>
<evidence type="ECO:0000313" key="3">
    <source>
        <dbReference type="Proteomes" id="UP000184600"/>
    </source>
</evidence>
<reference evidence="3" key="1">
    <citation type="submission" date="2016-12" db="EMBL/GenBank/DDBJ databases">
        <authorList>
            <person name="Rodrigo-Torres L."/>
            <person name="Arahal R.D."/>
            <person name="Lucena T."/>
        </authorList>
    </citation>
    <scope>NUCLEOTIDE SEQUENCE [LARGE SCALE GENOMIC DNA]</scope>
</reference>
<proteinExistence type="predicted"/>
<accession>A0A1M7YP80</accession>
<protein>
    <recommendedName>
        <fullName evidence="1">DUF4765 domain-containing protein</fullName>
    </recommendedName>
</protein>
<sequence>MYAQVDKRKVKQCRVVGGSGGQRKNSYRIDKNGVIQRGCWDSFKRLLRKFRLSKNNSVDVNSTSPLLNERKMPSLTHDVKSCEPEDYVILARGTHSEEEFYKIITQQSAGGLSRNSSVKAPPETAGIKQAGMDEVRPGTSQKIKKTFEWTEYTSDIDKAIDFSNVNKVGEDRTRGGLVVIKIKRKYLTEGSRGECGWIAMDSAPVEILYTDNS</sequence>
<dbReference type="InterPro" id="IPR031886">
    <property type="entry name" value="DUF4765"/>
</dbReference>
<dbReference type="AlphaFoldDB" id="A0A1M7YP80"/>
<dbReference type="Pfam" id="PF15962">
    <property type="entry name" value="DUF4765"/>
    <property type="match status" value="1"/>
</dbReference>
<dbReference type="RefSeq" id="WP_073579340.1">
    <property type="nucleotide sequence ID" value="NZ_AP024898.1"/>
</dbReference>
<dbReference type="OrthoDB" id="6630571at2"/>